<accession>A0A8R7UDD5</accession>
<proteinExistence type="predicted"/>
<name>A0A8R7UDD5_TRIUA</name>
<organism evidence="1 2">
    <name type="scientific">Triticum urartu</name>
    <name type="common">Red wild einkorn</name>
    <name type="synonym">Crithodium urartu</name>
    <dbReference type="NCBI Taxonomy" id="4572"/>
    <lineage>
        <taxon>Eukaryota</taxon>
        <taxon>Viridiplantae</taxon>
        <taxon>Streptophyta</taxon>
        <taxon>Embryophyta</taxon>
        <taxon>Tracheophyta</taxon>
        <taxon>Spermatophyta</taxon>
        <taxon>Magnoliopsida</taxon>
        <taxon>Liliopsida</taxon>
        <taxon>Poales</taxon>
        <taxon>Poaceae</taxon>
        <taxon>BOP clade</taxon>
        <taxon>Pooideae</taxon>
        <taxon>Triticodae</taxon>
        <taxon>Triticeae</taxon>
        <taxon>Triticinae</taxon>
        <taxon>Triticum</taxon>
    </lineage>
</organism>
<reference evidence="1" key="2">
    <citation type="submission" date="2018-03" db="EMBL/GenBank/DDBJ databases">
        <title>The Triticum urartu genome reveals the dynamic nature of wheat genome evolution.</title>
        <authorList>
            <person name="Ling H."/>
            <person name="Ma B."/>
            <person name="Shi X."/>
            <person name="Liu H."/>
            <person name="Dong L."/>
            <person name="Sun H."/>
            <person name="Cao Y."/>
            <person name="Gao Q."/>
            <person name="Zheng S."/>
            <person name="Li Y."/>
            <person name="Yu Y."/>
            <person name="Du H."/>
            <person name="Qi M."/>
            <person name="Li Y."/>
            <person name="Yu H."/>
            <person name="Cui Y."/>
            <person name="Wang N."/>
            <person name="Chen C."/>
            <person name="Wu H."/>
            <person name="Zhao Y."/>
            <person name="Zhang J."/>
            <person name="Li Y."/>
            <person name="Zhou W."/>
            <person name="Zhang B."/>
            <person name="Hu W."/>
            <person name="Eijk M."/>
            <person name="Tang J."/>
            <person name="Witsenboer H."/>
            <person name="Zhao S."/>
            <person name="Li Z."/>
            <person name="Zhang A."/>
            <person name="Wang D."/>
            <person name="Liang C."/>
        </authorList>
    </citation>
    <scope>NUCLEOTIDE SEQUENCE [LARGE SCALE GENOMIC DNA]</scope>
    <source>
        <strain evidence="1">cv. G1812</strain>
    </source>
</reference>
<sequence>FCPPRGLWIDSARPRRGCIRVTAHSGLPYQCHRCQPANRSQTQHLSSQERQLRLCCSPTRPEEPDLGAHGCRRTPLTVGT</sequence>
<evidence type="ECO:0000313" key="2">
    <source>
        <dbReference type="Proteomes" id="UP000015106"/>
    </source>
</evidence>
<dbReference type="EnsemblPlants" id="TuG1812G0500000118.01.T01">
    <property type="protein sequence ID" value="TuG1812G0500000118.01.T01"/>
    <property type="gene ID" value="TuG1812G0500000118.01"/>
</dbReference>
<dbReference type="Gramene" id="TuG1812G0500000118.01.T01">
    <property type="protein sequence ID" value="TuG1812G0500000118.01.T01"/>
    <property type="gene ID" value="TuG1812G0500000118.01"/>
</dbReference>
<reference evidence="1" key="3">
    <citation type="submission" date="2022-06" db="UniProtKB">
        <authorList>
            <consortium name="EnsemblPlants"/>
        </authorList>
    </citation>
    <scope>IDENTIFICATION</scope>
</reference>
<keyword evidence="2" id="KW-1185">Reference proteome</keyword>
<evidence type="ECO:0000313" key="1">
    <source>
        <dbReference type="EnsemblPlants" id="TuG1812G0500000118.01.T01"/>
    </source>
</evidence>
<dbReference type="AlphaFoldDB" id="A0A8R7UDD5"/>
<dbReference type="Proteomes" id="UP000015106">
    <property type="component" value="Chromosome 5"/>
</dbReference>
<protein>
    <submittedName>
        <fullName evidence="1">Uncharacterized protein</fullName>
    </submittedName>
</protein>
<reference evidence="2" key="1">
    <citation type="journal article" date="2013" name="Nature">
        <title>Draft genome of the wheat A-genome progenitor Triticum urartu.</title>
        <authorList>
            <person name="Ling H.Q."/>
            <person name="Zhao S."/>
            <person name="Liu D."/>
            <person name="Wang J."/>
            <person name="Sun H."/>
            <person name="Zhang C."/>
            <person name="Fan H."/>
            <person name="Li D."/>
            <person name="Dong L."/>
            <person name="Tao Y."/>
            <person name="Gao C."/>
            <person name="Wu H."/>
            <person name="Li Y."/>
            <person name="Cui Y."/>
            <person name="Guo X."/>
            <person name="Zheng S."/>
            <person name="Wang B."/>
            <person name="Yu K."/>
            <person name="Liang Q."/>
            <person name="Yang W."/>
            <person name="Lou X."/>
            <person name="Chen J."/>
            <person name="Feng M."/>
            <person name="Jian J."/>
            <person name="Zhang X."/>
            <person name="Luo G."/>
            <person name="Jiang Y."/>
            <person name="Liu J."/>
            <person name="Wang Z."/>
            <person name="Sha Y."/>
            <person name="Zhang B."/>
            <person name="Wu H."/>
            <person name="Tang D."/>
            <person name="Shen Q."/>
            <person name="Xue P."/>
            <person name="Zou S."/>
            <person name="Wang X."/>
            <person name="Liu X."/>
            <person name="Wang F."/>
            <person name="Yang Y."/>
            <person name="An X."/>
            <person name="Dong Z."/>
            <person name="Zhang K."/>
            <person name="Zhang X."/>
            <person name="Luo M.C."/>
            <person name="Dvorak J."/>
            <person name="Tong Y."/>
            <person name="Wang J."/>
            <person name="Yang H."/>
            <person name="Li Z."/>
            <person name="Wang D."/>
            <person name="Zhang A."/>
            <person name="Wang J."/>
        </authorList>
    </citation>
    <scope>NUCLEOTIDE SEQUENCE</scope>
    <source>
        <strain evidence="2">cv. G1812</strain>
    </source>
</reference>